<reference evidence="3" key="1">
    <citation type="submission" date="2019-02" db="EMBL/GenBank/DDBJ databases">
        <title>Glaciihabitans arcticus sp. nov., a psychrotolerant bacterium isolated from polar soil.</title>
        <authorList>
            <person name="Dahal R.H."/>
        </authorList>
    </citation>
    <scope>NUCLEOTIDE SEQUENCE [LARGE SCALE GENOMIC DNA]</scope>
    <source>
        <strain evidence="3">RP-3-7</strain>
    </source>
</reference>
<dbReference type="AlphaFoldDB" id="A0A4Q9GSJ8"/>
<protein>
    <recommendedName>
        <fullName evidence="4">PepSY domain-containing protein</fullName>
    </recommendedName>
</protein>
<evidence type="ECO:0008006" key="4">
    <source>
        <dbReference type="Google" id="ProtNLM"/>
    </source>
</evidence>
<sequence>MSEITPETPATQPTPRAPMARRTKVLIGAGAAALLVLGGTGIAFAATDGFEMDDDDRTNISQQQGPAQGGNAQDDNRDNSRDDDDYNDAPDAEDATISDADRAKVEAAGLKAAGGDGKVTDLERSNDLDHAWEVEVTYADGRDIDVELAADFTVTRVDKN</sequence>
<organism evidence="2 3">
    <name type="scientific">Glaciihabitans arcticus</name>
    <dbReference type="NCBI Taxonomy" id="2668039"/>
    <lineage>
        <taxon>Bacteria</taxon>
        <taxon>Bacillati</taxon>
        <taxon>Actinomycetota</taxon>
        <taxon>Actinomycetes</taxon>
        <taxon>Micrococcales</taxon>
        <taxon>Microbacteriaceae</taxon>
        <taxon>Glaciihabitans</taxon>
    </lineage>
</organism>
<feature type="compositionally biased region" description="Acidic residues" evidence="1">
    <location>
        <begin position="81"/>
        <end position="96"/>
    </location>
</feature>
<feature type="region of interest" description="Disordered" evidence="1">
    <location>
        <begin position="51"/>
        <end position="129"/>
    </location>
</feature>
<accession>A0A4Q9GSJ8</accession>
<evidence type="ECO:0000313" key="3">
    <source>
        <dbReference type="Proteomes" id="UP000294194"/>
    </source>
</evidence>
<dbReference type="Gene3D" id="3.30.505.20">
    <property type="match status" value="1"/>
</dbReference>
<feature type="compositionally biased region" description="Low complexity" evidence="1">
    <location>
        <begin position="62"/>
        <end position="73"/>
    </location>
</feature>
<evidence type="ECO:0000256" key="1">
    <source>
        <dbReference type="SAM" id="MobiDB-lite"/>
    </source>
</evidence>
<dbReference type="EMBL" id="SISG01000001">
    <property type="protein sequence ID" value="TBN57996.1"/>
    <property type="molecule type" value="Genomic_DNA"/>
</dbReference>
<feature type="compositionally biased region" description="Basic and acidic residues" evidence="1">
    <location>
        <begin position="118"/>
        <end position="129"/>
    </location>
</feature>
<dbReference type="RefSeq" id="WP_130982105.1">
    <property type="nucleotide sequence ID" value="NZ_SISG01000001.1"/>
</dbReference>
<proteinExistence type="predicted"/>
<dbReference type="Proteomes" id="UP000294194">
    <property type="component" value="Unassembled WGS sequence"/>
</dbReference>
<keyword evidence="3" id="KW-1185">Reference proteome</keyword>
<comment type="caution">
    <text evidence="2">The sequence shown here is derived from an EMBL/GenBank/DDBJ whole genome shotgun (WGS) entry which is preliminary data.</text>
</comment>
<evidence type="ECO:0000313" key="2">
    <source>
        <dbReference type="EMBL" id="TBN57996.1"/>
    </source>
</evidence>
<gene>
    <name evidence="2" type="ORF">EYE40_11650</name>
</gene>
<name>A0A4Q9GSJ8_9MICO</name>